<dbReference type="AlphaFoldDB" id="A0A392V046"/>
<sequence>VTVVIVRDGDFFSVPSIELIVDGCDTLIGILGVVRSWGGFCRGEMTVVIGLPSAST</sequence>
<protein>
    <submittedName>
        <fullName evidence="1">Uncharacterized protein</fullName>
    </submittedName>
</protein>
<dbReference type="EMBL" id="LXQA010995885">
    <property type="protein sequence ID" value="MCI80451.1"/>
    <property type="molecule type" value="Genomic_DNA"/>
</dbReference>
<keyword evidence="2" id="KW-1185">Reference proteome</keyword>
<accession>A0A392V046</accession>
<reference evidence="1 2" key="1">
    <citation type="journal article" date="2018" name="Front. Plant Sci.">
        <title>Red Clover (Trifolium pratense) and Zigzag Clover (T. medium) - A Picture of Genomic Similarities and Differences.</title>
        <authorList>
            <person name="Dluhosova J."/>
            <person name="Istvanek J."/>
            <person name="Nedelnik J."/>
            <person name="Repkova J."/>
        </authorList>
    </citation>
    <scope>NUCLEOTIDE SEQUENCE [LARGE SCALE GENOMIC DNA]</scope>
    <source>
        <strain evidence="2">cv. 10/8</strain>
        <tissue evidence="1">Leaf</tissue>
    </source>
</reference>
<name>A0A392V046_9FABA</name>
<proteinExistence type="predicted"/>
<evidence type="ECO:0000313" key="1">
    <source>
        <dbReference type="EMBL" id="MCI80451.1"/>
    </source>
</evidence>
<dbReference type="Proteomes" id="UP000265520">
    <property type="component" value="Unassembled WGS sequence"/>
</dbReference>
<evidence type="ECO:0000313" key="2">
    <source>
        <dbReference type="Proteomes" id="UP000265520"/>
    </source>
</evidence>
<comment type="caution">
    <text evidence="1">The sequence shown here is derived from an EMBL/GenBank/DDBJ whole genome shotgun (WGS) entry which is preliminary data.</text>
</comment>
<feature type="non-terminal residue" evidence="1">
    <location>
        <position position="1"/>
    </location>
</feature>
<organism evidence="1 2">
    <name type="scientific">Trifolium medium</name>
    <dbReference type="NCBI Taxonomy" id="97028"/>
    <lineage>
        <taxon>Eukaryota</taxon>
        <taxon>Viridiplantae</taxon>
        <taxon>Streptophyta</taxon>
        <taxon>Embryophyta</taxon>
        <taxon>Tracheophyta</taxon>
        <taxon>Spermatophyta</taxon>
        <taxon>Magnoliopsida</taxon>
        <taxon>eudicotyledons</taxon>
        <taxon>Gunneridae</taxon>
        <taxon>Pentapetalae</taxon>
        <taxon>rosids</taxon>
        <taxon>fabids</taxon>
        <taxon>Fabales</taxon>
        <taxon>Fabaceae</taxon>
        <taxon>Papilionoideae</taxon>
        <taxon>50 kb inversion clade</taxon>
        <taxon>NPAAA clade</taxon>
        <taxon>Hologalegina</taxon>
        <taxon>IRL clade</taxon>
        <taxon>Trifolieae</taxon>
        <taxon>Trifolium</taxon>
    </lineage>
</organism>